<dbReference type="EMBL" id="MU150229">
    <property type="protein sequence ID" value="KAF9469684.1"/>
    <property type="molecule type" value="Genomic_DNA"/>
</dbReference>
<dbReference type="Pfam" id="PF10309">
    <property type="entry name" value="NCBP3"/>
    <property type="match status" value="1"/>
</dbReference>
<keyword evidence="3" id="KW-1185">Reference proteome</keyword>
<dbReference type="InterPro" id="IPR035979">
    <property type="entry name" value="RBD_domain_sf"/>
</dbReference>
<accession>A0A9P5YI35</accession>
<feature type="compositionally biased region" description="Low complexity" evidence="1">
    <location>
        <begin position="111"/>
        <end position="128"/>
    </location>
</feature>
<evidence type="ECO:0000313" key="2">
    <source>
        <dbReference type="EMBL" id="KAF9469684.1"/>
    </source>
</evidence>
<evidence type="ECO:0000256" key="1">
    <source>
        <dbReference type="SAM" id="MobiDB-lite"/>
    </source>
</evidence>
<protein>
    <submittedName>
        <fullName evidence="2">Uncharacterized protein</fullName>
    </submittedName>
</protein>
<dbReference type="Gene3D" id="3.30.70.330">
    <property type="match status" value="1"/>
</dbReference>
<name>A0A9P5YI35_9AGAR</name>
<comment type="caution">
    <text evidence="2">The sequence shown here is derived from an EMBL/GenBank/DDBJ whole genome shotgun (WGS) entry which is preliminary data.</text>
</comment>
<feature type="compositionally biased region" description="Polar residues" evidence="1">
    <location>
        <begin position="134"/>
        <end position="160"/>
    </location>
</feature>
<gene>
    <name evidence="2" type="ORF">BDZ94DRAFT_19094</name>
</gene>
<dbReference type="GO" id="GO:0000340">
    <property type="term" value="F:RNA 7-methylguanosine cap binding"/>
    <property type="evidence" value="ECO:0007669"/>
    <property type="project" value="InterPro"/>
</dbReference>
<dbReference type="SUPFAM" id="SSF54928">
    <property type="entry name" value="RNA-binding domain, RBD"/>
    <property type="match status" value="1"/>
</dbReference>
<dbReference type="OrthoDB" id="5418203at2759"/>
<evidence type="ECO:0000313" key="3">
    <source>
        <dbReference type="Proteomes" id="UP000807353"/>
    </source>
</evidence>
<sequence>MATSLAGLSASVTRILYLTGFPKELKTKDIQSAFSEYEGVNGGFKIKWRDDTSLLIVFQDPSVAKRAYLQTVAFPPSILTSSASGVSATIRPYDGPDAQTVIQTVNSRGQHNPNNPSRSHNARSSSISVFPSARSISGSSVGPNPISNYRNNQANGTQHVTIPEHQHPNGREPSPTLPSLPSHPTLNYLISSSLGEAVSGAHGSPPSDPAILATSLHPDMNGGPRIGDPGKRMLGAALGVRLPATAPRMMNGGGPGSGPSQSGGVDHAMREVQKAMGGLVVAE</sequence>
<dbReference type="InterPro" id="IPR019416">
    <property type="entry name" value="NCBP3"/>
</dbReference>
<proteinExistence type="predicted"/>
<organism evidence="2 3">
    <name type="scientific">Collybia nuda</name>
    <dbReference type="NCBI Taxonomy" id="64659"/>
    <lineage>
        <taxon>Eukaryota</taxon>
        <taxon>Fungi</taxon>
        <taxon>Dikarya</taxon>
        <taxon>Basidiomycota</taxon>
        <taxon>Agaricomycotina</taxon>
        <taxon>Agaricomycetes</taxon>
        <taxon>Agaricomycetidae</taxon>
        <taxon>Agaricales</taxon>
        <taxon>Tricholomatineae</taxon>
        <taxon>Clitocybaceae</taxon>
        <taxon>Collybia</taxon>
    </lineage>
</organism>
<dbReference type="GO" id="GO:0003729">
    <property type="term" value="F:mRNA binding"/>
    <property type="evidence" value="ECO:0007669"/>
    <property type="project" value="InterPro"/>
</dbReference>
<dbReference type="InterPro" id="IPR012677">
    <property type="entry name" value="Nucleotide-bd_a/b_plait_sf"/>
</dbReference>
<dbReference type="AlphaFoldDB" id="A0A9P5YI35"/>
<feature type="region of interest" description="Disordered" evidence="1">
    <location>
        <begin position="107"/>
        <end position="181"/>
    </location>
</feature>
<dbReference type="Proteomes" id="UP000807353">
    <property type="component" value="Unassembled WGS sequence"/>
</dbReference>
<reference evidence="2" key="1">
    <citation type="submission" date="2020-11" db="EMBL/GenBank/DDBJ databases">
        <authorList>
            <consortium name="DOE Joint Genome Institute"/>
            <person name="Ahrendt S."/>
            <person name="Riley R."/>
            <person name="Andreopoulos W."/>
            <person name="Labutti K."/>
            <person name="Pangilinan J."/>
            <person name="Ruiz-Duenas F.J."/>
            <person name="Barrasa J.M."/>
            <person name="Sanchez-Garcia M."/>
            <person name="Camarero S."/>
            <person name="Miyauchi S."/>
            <person name="Serrano A."/>
            <person name="Linde D."/>
            <person name="Babiker R."/>
            <person name="Drula E."/>
            <person name="Ayuso-Fernandez I."/>
            <person name="Pacheco R."/>
            <person name="Padilla G."/>
            <person name="Ferreira P."/>
            <person name="Barriuso J."/>
            <person name="Kellner H."/>
            <person name="Castanera R."/>
            <person name="Alfaro M."/>
            <person name="Ramirez L."/>
            <person name="Pisabarro A.G."/>
            <person name="Kuo A."/>
            <person name="Tritt A."/>
            <person name="Lipzen A."/>
            <person name="He G."/>
            <person name="Yan M."/>
            <person name="Ng V."/>
            <person name="Cullen D."/>
            <person name="Martin F."/>
            <person name="Rosso M.-N."/>
            <person name="Henrissat B."/>
            <person name="Hibbett D."/>
            <person name="Martinez A.T."/>
            <person name="Grigoriev I.V."/>
        </authorList>
    </citation>
    <scope>NUCLEOTIDE SEQUENCE</scope>
    <source>
        <strain evidence="2">CBS 247.69</strain>
    </source>
</reference>